<dbReference type="EMBL" id="CP040916">
    <property type="protein sequence ID" value="QDQ14421.1"/>
    <property type="molecule type" value="Genomic_DNA"/>
</dbReference>
<name>A0A516RFK1_STRST</name>
<protein>
    <submittedName>
        <fullName evidence="2">Uncharacterized protein</fullName>
    </submittedName>
</protein>
<feature type="compositionally biased region" description="Basic residues" evidence="1">
    <location>
        <begin position="154"/>
        <end position="170"/>
    </location>
</feature>
<accession>A0A516RFK1</accession>
<evidence type="ECO:0000313" key="3">
    <source>
        <dbReference type="Proteomes" id="UP000316806"/>
    </source>
</evidence>
<dbReference type="AlphaFoldDB" id="A0A516RFK1"/>
<evidence type="ECO:0000256" key="1">
    <source>
        <dbReference type="SAM" id="MobiDB-lite"/>
    </source>
</evidence>
<reference evidence="2 3" key="1">
    <citation type="journal article" date="2019" name="J. Ind. Microbiol. Biotechnol.">
        <title>The complete genomic sequence of Streptomyces spectabilis NRRL-2792 and identification of secondary metabolite biosynthetic gene clusters.</title>
        <authorList>
            <person name="Sinha A."/>
            <person name="Phillips-Salemka S."/>
            <person name="Niraula T.A."/>
            <person name="Short K.A."/>
            <person name="Niraula N.P."/>
        </authorList>
    </citation>
    <scope>NUCLEOTIDE SEQUENCE [LARGE SCALE GENOMIC DNA]</scope>
    <source>
        <strain evidence="2 3">NRRL 2792</strain>
    </source>
</reference>
<dbReference type="Proteomes" id="UP000316806">
    <property type="component" value="Chromosome"/>
</dbReference>
<evidence type="ECO:0000313" key="2">
    <source>
        <dbReference type="EMBL" id="QDQ14421.1"/>
    </source>
</evidence>
<proteinExistence type="predicted"/>
<gene>
    <name evidence="2" type="ORF">FH965_30895</name>
</gene>
<organism evidence="2 3">
    <name type="scientific">Streptomyces spectabilis</name>
    <dbReference type="NCBI Taxonomy" id="68270"/>
    <lineage>
        <taxon>Bacteria</taxon>
        <taxon>Bacillati</taxon>
        <taxon>Actinomycetota</taxon>
        <taxon>Actinomycetes</taxon>
        <taxon>Kitasatosporales</taxon>
        <taxon>Streptomycetaceae</taxon>
        <taxon>Streptomyces</taxon>
    </lineage>
</organism>
<feature type="region of interest" description="Disordered" evidence="1">
    <location>
        <begin position="133"/>
        <end position="170"/>
    </location>
</feature>
<sequence length="170" mass="18993">MEPRSAAAAGRDFPCIARTTCYVGVHEDGTVTHDGDRAAYERAMADTSRLFVVWPGEWSSHLFVIDDLDEYATAHGIQYAEEQTGLKEHVHDMRWESASYAHDSPRSPYISVDVAPDCGREIHDRRAFATQMKEQQGWDVATSEGWGSSSGAPGRKKTYALRVRRKSLTS</sequence>